<sequence>MGHETLRAHEKNPAGCTVIGTGGILSLTLYDEIHGMHACTQIYLWALGENPSRHRTVDGVYICGDKQRIEEPIIMIRSHEPKTRDEFTSAPHALFLSRWLPEFWRNRVCQP</sequence>
<organism evidence="1 2">
    <name type="scientific">Penicillium oxalicum (strain 114-2 / CGMCC 5302)</name>
    <name type="common">Penicillium decumbens</name>
    <dbReference type="NCBI Taxonomy" id="933388"/>
    <lineage>
        <taxon>Eukaryota</taxon>
        <taxon>Fungi</taxon>
        <taxon>Dikarya</taxon>
        <taxon>Ascomycota</taxon>
        <taxon>Pezizomycotina</taxon>
        <taxon>Eurotiomycetes</taxon>
        <taxon>Eurotiomycetidae</taxon>
        <taxon>Eurotiales</taxon>
        <taxon>Aspergillaceae</taxon>
        <taxon>Penicillium</taxon>
    </lineage>
</organism>
<protein>
    <submittedName>
        <fullName evidence="1">Uncharacterized protein</fullName>
    </submittedName>
</protein>
<gene>
    <name evidence="1" type="ORF">PDE_01980</name>
</gene>
<dbReference type="AlphaFoldDB" id="S7Z9Z4"/>
<dbReference type="EMBL" id="KB644409">
    <property type="protein sequence ID" value="EPS27039.1"/>
    <property type="molecule type" value="Genomic_DNA"/>
</dbReference>
<keyword evidence="2" id="KW-1185">Reference proteome</keyword>
<evidence type="ECO:0000313" key="2">
    <source>
        <dbReference type="Proteomes" id="UP000019376"/>
    </source>
</evidence>
<dbReference type="HOGENOM" id="CLU_2159282_0_0_1"/>
<evidence type="ECO:0000313" key="1">
    <source>
        <dbReference type="EMBL" id="EPS27039.1"/>
    </source>
</evidence>
<name>S7Z9Z4_PENO1</name>
<proteinExistence type="predicted"/>
<reference evidence="1 2" key="1">
    <citation type="journal article" date="2013" name="PLoS ONE">
        <title>Genomic and secretomic analyses reveal unique features of the lignocellulolytic enzyme system of Penicillium decumbens.</title>
        <authorList>
            <person name="Liu G."/>
            <person name="Zhang L."/>
            <person name="Wei X."/>
            <person name="Zou G."/>
            <person name="Qin Y."/>
            <person name="Ma L."/>
            <person name="Li J."/>
            <person name="Zheng H."/>
            <person name="Wang S."/>
            <person name="Wang C."/>
            <person name="Xun L."/>
            <person name="Zhao G.-P."/>
            <person name="Zhou Z."/>
            <person name="Qu Y."/>
        </authorList>
    </citation>
    <scope>NUCLEOTIDE SEQUENCE [LARGE SCALE GENOMIC DNA]</scope>
    <source>
        <strain evidence="2">114-2 / CGMCC 5302</strain>
    </source>
</reference>
<accession>S7Z9Z4</accession>
<dbReference type="Proteomes" id="UP000019376">
    <property type="component" value="Unassembled WGS sequence"/>
</dbReference>